<protein>
    <recommendedName>
        <fullName evidence="1">PhnB-like domain-containing protein</fullName>
    </recommendedName>
</protein>
<accession>A0ABX4PHK8</accession>
<organism evidence="2 3">
    <name type="scientific">Leptospira haakeii</name>
    <dbReference type="NCBI Taxonomy" id="2023198"/>
    <lineage>
        <taxon>Bacteria</taxon>
        <taxon>Pseudomonadati</taxon>
        <taxon>Spirochaetota</taxon>
        <taxon>Spirochaetia</taxon>
        <taxon>Leptospirales</taxon>
        <taxon>Leptospiraceae</taxon>
        <taxon>Leptospira</taxon>
    </lineage>
</organism>
<gene>
    <name evidence="2" type="ORF">CH363_13590</name>
</gene>
<name>A0ABX4PHK8_9LEPT</name>
<dbReference type="RefSeq" id="WP_100725366.1">
    <property type="nucleotide sequence ID" value="NZ_NPEG01000026.1"/>
</dbReference>
<dbReference type="Proteomes" id="UP000231857">
    <property type="component" value="Unassembled WGS sequence"/>
</dbReference>
<proteinExistence type="predicted"/>
<comment type="caution">
    <text evidence="2">The sequence shown here is derived from an EMBL/GenBank/DDBJ whole genome shotgun (WGS) entry which is preliminary data.</text>
</comment>
<reference evidence="2 3" key="1">
    <citation type="submission" date="2017-07" db="EMBL/GenBank/DDBJ databases">
        <title>Leptospira spp. isolated from tropical soils.</title>
        <authorList>
            <person name="Thibeaux R."/>
            <person name="Iraola G."/>
            <person name="Ferres I."/>
            <person name="Bierque E."/>
            <person name="Girault D."/>
            <person name="Soupe-Gilbert M.-E."/>
            <person name="Picardeau M."/>
            <person name="Goarant C."/>
        </authorList>
    </citation>
    <scope>NUCLEOTIDE SEQUENCE [LARGE SCALE GENOMIC DNA]</scope>
    <source>
        <strain evidence="2 3">ATI7-C-A2</strain>
    </source>
</reference>
<dbReference type="InterPro" id="IPR028973">
    <property type="entry name" value="PhnB-like"/>
</dbReference>
<feature type="domain" description="PhnB-like" evidence="1">
    <location>
        <begin position="2"/>
        <end position="109"/>
    </location>
</feature>
<dbReference type="SUPFAM" id="SSF54593">
    <property type="entry name" value="Glyoxalase/Bleomycin resistance protein/Dihydroxybiphenyl dioxygenase"/>
    <property type="match status" value="1"/>
</dbReference>
<dbReference type="Pfam" id="PF06983">
    <property type="entry name" value="3-dmu-9_3-mt"/>
    <property type="match status" value="1"/>
</dbReference>
<evidence type="ECO:0000259" key="1">
    <source>
        <dbReference type="Pfam" id="PF06983"/>
    </source>
</evidence>
<dbReference type="PIRSF" id="PIRSF021700">
    <property type="entry name" value="3_dmu_93_MTrfase"/>
    <property type="match status" value="1"/>
</dbReference>
<dbReference type="InterPro" id="IPR009725">
    <property type="entry name" value="3_dmu_93_MTrfase"/>
</dbReference>
<sequence length="150" mass="17202">MQKAIPFLMFDKGLEEALQFYSGIFKNMKIENLTKLGGEMASAKFEIEGQKFLAFTGGPHFKFTEAFSIYISAETQAEIDDLYEKLSAGGSKQPCGWVKDKFGLSWQIIPPILEKYLYDKNQEKAQRVTQAMLQMYKIEISKLQEAYDKN</sequence>
<keyword evidence="3" id="KW-1185">Reference proteome</keyword>
<dbReference type="PANTHER" id="PTHR33990">
    <property type="entry name" value="PROTEIN YJDN-RELATED"/>
    <property type="match status" value="1"/>
</dbReference>
<evidence type="ECO:0000313" key="3">
    <source>
        <dbReference type="Proteomes" id="UP000231857"/>
    </source>
</evidence>
<evidence type="ECO:0000313" key="2">
    <source>
        <dbReference type="EMBL" id="PKA15257.1"/>
    </source>
</evidence>
<dbReference type="EMBL" id="NPEI01000008">
    <property type="protein sequence ID" value="PKA15257.1"/>
    <property type="molecule type" value="Genomic_DNA"/>
</dbReference>
<dbReference type="Gene3D" id="3.10.180.10">
    <property type="entry name" value="2,3-Dihydroxybiphenyl 1,2-Dioxygenase, domain 1"/>
    <property type="match status" value="1"/>
</dbReference>
<dbReference type="CDD" id="cd06588">
    <property type="entry name" value="PhnB_like"/>
    <property type="match status" value="1"/>
</dbReference>
<dbReference type="InterPro" id="IPR029068">
    <property type="entry name" value="Glyas_Bleomycin-R_OHBP_Dase"/>
</dbReference>